<keyword evidence="4 6" id="KW-1133">Transmembrane helix</keyword>
<dbReference type="GO" id="GO:0016020">
    <property type="term" value="C:membrane"/>
    <property type="evidence" value="ECO:0007669"/>
    <property type="project" value="UniProtKB-SubCell"/>
</dbReference>
<feature type="non-terminal residue" evidence="7">
    <location>
        <position position="1"/>
    </location>
</feature>
<keyword evidence="2" id="KW-0808">Transferase</keyword>
<protein>
    <recommendedName>
        <fullName evidence="8">Heme o synthase</fullName>
    </recommendedName>
</protein>
<dbReference type="InterPro" id="IPR000537">
    <property type="entry name" value="UbiA_prenyltransferase"/>
</dbReference>
<dbReference type="GO" id="GO:0006783">
    <property type="term" value="P:heme biosynthetic process"/>
    <property type="evidence" value="ECO:0007669"/>
    <property type="project" value="InterPro"/>
</dbReference>
<organism evidence="7">
    <name type="scientific">marine sediment metagenome</name>
    <dbReference type="NCBI Taxonomy" id="412755"/>
    <lineage>
        <taxon>unclassified sequences</taxon>
        <taxon>metagenomes</taxon>
        <taxon>ecological metagenomes</taxon>
    </lineage>
</organism>
<feature type="transmembrane region" description="Helical" evidence="6">
    <location>
        <begin position="41"/>
        <end position="61"/>
    </location>
</feature>
<evidence type="ECO:0000256" key="5">
    <source>
        <dbReference type="ARBA" id="ARBA00023136"/>
    </source>
</evidence>
<comment type="subcellular location">
    <subcellularLocation>
        <location evidence="1">Membrane</location>
        <topology evidence="1">Multi-pass membrane protein</topology>
    </subcellularLocation>
</comment>
<reference evidence="7" key="1">
    <citation type="journal article" date="2015" name="Nature">
        <title>Complex archaea that bridge the gap between prokaryotes and eukaryotes.</title>
        <authorList>
            <person name="Spang A."/>
            <person name="Saw J.H."/>
            <person name="Jorgensen S.L."/>
            <person name="Zaremba-Niedzwiedzka K."/>
            <person name="Martijn J."/>
            <person name="Lind A.E."/>
            <person name="van Eijk R."/>
            <person name="Schleper C."/>
            <person name="Guy L."/>
            <person name="Ettema T.J."/>
        </authorList>
    </citation>
    <scope>NUCLEOTIDE SEQUENCE</scope>
</reference>
<feature type="transmembrane region" description="Helical" evidence="6">
    <location>
        <begin position="108"/>
        <end position="127"/>
    </location>
</feature>
<evidence type="ECO:0000256" key="2">
    <source>
        <dbReference type="ARBA" id="ARBA00022679"/>
    </source>
</evidence>
<dbReference type="GO" id="GO:0008495">
    <property type="term" value="F:protoheme IX farnesyltransferase activity"/>
    <property type="evidence" value="ECO:0007669"/>
    <property type="project" value="InterPro"/>
</dbReference>
<dbReference type="Pfam" id="PF01040">
    <property type="entry name" value="UbiA"/>
    <property type="match status" value="1"/>
</dbReference>
<sequence>MFALIFFWTPPHFWALALFMKSDYKDAGVPMLTVTHGRPVTRAHILAYTVILAPLALWLGFTQIGGPVYLTVAALMNLWFIKGAWAIWRRDDAAAEADDYAAEKAFFKFSLLYLFLHFGALLADAALRSLGVI</sequence>
<comment type="caution">
    <text evidence="7">The sequence shown here is derived from an EMBL/GenBank/DDBJ whole genome shotgun (WGS) entry which is preliminary data.</text>
</comment>
<dbReference type="PANTHER" id="PTHR43448:SF2">
    <property type="entry name" value="PROTOHEME IX FARNESYLTRANSFERASE, MITOCHONDRIAL"/>
    <property type="match status" value="1"/>
</dbReference>
<feature type="transmembrane region" description="Helical" evidence="6">
    <location>
        <begin position="68"/>
        <end position="88"/>
    </location>
</feature>
<accession>A0A0F9F9B6</accession>
<evidence type="ECO:0000256" key="4">
    <source>
        <dbReference type="ARBA" id="ARBA00022989"/>
    </source>
</evidence>
<evidence type="ECO:0000256" key="1">
    <source>
        <dbReference type="ARBA" id="ARBA00004141"/>
    </source>
</evidence>
<keyword evidence="5 6" id="KW-0472">Membrane</keyword>
<evidence type="ECO:0000256" key="6">
    <source>
        <dbReference type="SAM" id="Phobius"/>
    </source>
</evidence>
<gene>
    <name evidence="7" type="ORF">LCGC14_1980570</name>
</gene>
<dbReference type="AlphaFoldDB" id="A0A0F9F9B6"/>
<evidence type="ECO:0000256" key="3">
    <source>
        <dbReference type="ARBA" id="ARBA00022692"/>
    </source>
</evidence>
<name>A0A0F9F9B6_9ZZZZ</name>
<proteinExistence type="predicted"/>
<evidence type="ECO:0008006" key="8">
    <source>
        <dbReference type="Google" id="ProtNLM"/>
    </source>
</evidence>
<dbReference type="EMBL" id="LAZR01022155">
    <property type="protein sequence ID" value="KKL82853.1"/>
    <property type="molecule type" value="Genomic_DNA"/>
</dbReference>
<dbReference type="PANTHER" id="PTHR43448">
    <property type="entry name" value="PROTOHEME IX FARNESYLTRANSFERASE, MITOCHONDRIAL"/>
    <property type="match status" value="1"/>
</dbReference>
<dbReference type="InterPro" id="IPR006369">
    <property type="entry name" value="Protohaem_IX_farnesylTrfase"/>
</dbReference>
<keyword evidence="3 6" id="KW-0812">Transmembrane</keyword>
<evidence type="ECO:0000313" key="7">
    <source>
        <dbReference type="EMBL" id="KKL82853.1"/>
    </source>
</evidence>